<evidence type="ECO:0000313" key="2">
    <source>
        <dbReference type="Proteomes" id="UP000008898"/>
    </source>
</evidence>
<dbReference type="STRING" id="63186.ZOBELLIA_948"/>
<dbReference type="AlphaFoldDB" id="G0L2I4"/>
<evidence type="ECO:0000313" key="1">
    <source>
        <dbReference type="EMBL" id="CAZ95006.1"/>
    </source>
</evidence>
<reference evidence="2" key="1">
    <citation type="submission" date="2009-07" db="EMBL/GenBank/DDBJ databases">
        <title>Complete genome sequence of Zobellia galactanivorans Dsij.</title>
        <authorList>
            <consortium name="Genoscope - CEA"/>
        </authorList>
    </citation>
    <scope>NUCLEOTIDE SEQUENCE [LARGE SCALE GENOMIC DNA]</scope>
    <source>
        <strain evidence="2">DSM 12802 / CCUG 47099 / CIP 106680 / NCIMB 13871 / Dsij</strain>
    </source>
</reference>
<dbReference type="OrthoDB" id="1452442at2"/>
<protein>
    <submittedName>
        <fullName evidence="1">Uncharacterized protein</fullName>
    </submittedName>
</protein>
<gene>
    <name evidence="1" type="ordered locus">zobellia_948</name>
</gene>
<dbReference type="KEGG" id="zga:ZOBELLIA_948"/>
<reference evidence="1 2" key="2">
    <citation type="journal article" date="2012" name="Environ. Microbiol.">
        <title>Characterization of the first alginolytic operons in a marine bacterium: from their emergence in marine Flavobacteriia to their independent transfers to marine Proteobacteria and human gut Bacteroides.</title>
        <authorList>
            <person name="Thomas F."/>
            <person name="Barbeyron T."/>
            <person name="Tonon T."/>
            <person name="Genicot S."/>
            <person name="Czjzek M."/>
            <person name="Michel G."/>
        </authorList>
    </citation>
    <scope>NUCLEOTIDE SEQUENCE [LARGE SCALE GENOMIC DNA]</scope>
    <source>
        <strain evidence="2">DSM 12802 / CCUG 47099 / CIP 106680 / NCIMB 13871 / Dsij</strain>
    </source>
</reference>
<dbReference type="Proteomes" id="UP000008898">
    <property type="component" value="Chromosome"/>
</dbReference>
<name>G0L2I4_ZOBGA</name>
<dbReference type="EMBL" id="FP476056">
    <property type="protein sequence ID" value="CAZ95006.1"/>
    <property type="molecule type" value="Genomic_DNA"/>
</dbReference>
<proteinExistence type="predicted"/>
<dbReference type="RefSeq" id="WP_013992318.1">
    <property type="nucleotide sequence ID" value="NC_015844.1"/>
</dbReference>
<accession>G0L2I4</accession>
<organism evidence="1 2">
    <name type="scientific">Zobellia galactanivorans (strain DSM 12802 / CCUG 47099 / CIP 106680 / NCIMB 13871 / Dsij)</name>
    <dbReference type="NCBI Taxonomy" id="63186"/>
    <lineage>
        <taxon>Bacteria</taxon>
        <taxon>Pseudomonadati</taxon>
        <taxon>Bacteroidota</taxon>
        <taxon>Flavobacteriia</taxon>
        <taxon>Flavobacteriales</taxon>
        <taxon>Flavobacteriaceae</taxon>
        <taxon>Zobellia</taxon>
    </lineage>
</organism>
<sequence length="58" mass="6629">MDIDEINVGSLVVEVISDSGQTLDFRFILVKGNLAGKTERENIKKMTYEEIMQYFGLE</sequence>
<keyword evidence="2" id="KW-1185">Reference proteome</keyword>
<dbReference type="HOGENOM" id="CLU_2978398_0_0_10"/>